<keyword evidence="4" id="KW-1185">Reference proteome</keyword>
<dbReference type="Proteomes" id="UP001059295">
    <property type="component" value="Chromosome"/>
</dbReference>
<dbReference type="EMBL" id="CP102294">
    <property type="protein sequence ID" value="UWN56353.1"/>
    <property type="molecule type" value="Genomic_DNA"/>
</dbReference>
<feature type="domain" description="Outer membrane protein beta-barrel" evidence="2">
    <location>
        <begin position="119"/>
        <end position="257"/>
    </location>
</feature>
<gene>
    <name evidence="3" type="ORF">NQ491_06680</name>
</gene>
<evidence type="ECO:0000259" key="2">
    <source>
        <dbReference type="Pfam" id="PF13568"/>
    </source>
</evidence>
<accession>A0ABY5UW92</accession>
<proteinExistence type="predicted"/>
<feature type="chain" id="PRO_5047351289" evidence="1">
    <location>
        <begin position="20"/>
        <end position="280"/>
    </location>
</feature>
<dbReference type="RefSeq" id="WP_019246149.1">
    <property type="nucleotide sequence ID" value="NZ_CAPH01000013.1"/>
</dbReference>
<sequence>MKRILSIVLLLPLVAPARAQSSSDTVAQKREVFVEDRYRDPDRRAGGENQSKFVLRINDFSKKRAGERHNKLFWNDGHWAGIGIHYSGLITNLGKLKLPDHLQCLSQSAKSIGVTLNPVDLTLLKSRRFGLITGLGFEFNNFRFENNIALKYEHGVTVPDFQYEEQRIRLQKSKLFTCYLNVPLLVEFQMGRHNLFYVNAGVVGGWRMGSHTKIKANDPNLNGKFKEHGSMGLRNFHYGYTINIGYDHFALSATYYRPTIFKEKHGPQVQQINIGLTLML</sequence>
<dbReference type="InterPro" id="IPR025665">
    <property type="entry name" value="Beta-barrel_OMP_2"/>
</dbReference>
<protein>
    <submittedName>
        <fullName evidence="3">PorT family protein</fullName>
    </submittedName>
</protein>
<dbReference type="GeneID" id="82891404"/>
<reference evidence="3" key="1">
    <citation type="journal article" date="2022" name="Cell">
        <title>Design, construction, and in vivo augmentation of a complex gut microbiome.</title>
        <authorList>
            <person name="Cheng A.G."/>
            <person name="Ho P.Y."/>
            <person name="Aranda-Diaz A."/>
            <person name="Jain S."/>
            <person name="Yu F.B."/>
            <person name="Meng X."/>
            <person name="Wang M."/>
            <person name="Iakiviak M."/>
            <person name="Nagashima K."/>
            <person name="Zhao A."/>
            <person name="Murugkar P."/>
            <person name="Patil A."/>
            <person name="Atabakhsh K."/>
            <person name="Weakley A."/>
            <person name="Yan J."/>
            <person name="Brumbaugh A.R."/>
            <person name="Higginbottom S."/>
            <person name="Dimas A."/>
            <person name="Shiver A.L."/>
            <person name="Deutschbauer A."/>
            <person name="Neff N."/>
            <person name="Sonnenburg J.L."/>
            <person name="Huang K.C."/>
            <person name="Fischbach M.A."/>
        </authorList>
    </citation>
    <scope>NUCLEOTIDE SEQUENCE</scope>
    <source>
        <strain evidence="3">AP11</strain>
    </source>
</reference>
<evidence type="ECO:0000256" key="1">
    <source>
        <dbReference type="SAM" id="SignalP"/>
    </source>
</evidence>
<evidence type="ECO:0000313" key="4">
    <source>
        <dbReference type="Proteomes" id="UP001059295"/>
    </source>
</evidence>
<feature type="signal peptide" evidence="1">
    <location>
        <begin position="1"/>
        <end position="19"/>
    </location>
</feature>
<evidence type="ECO:0000313" key="3">
    <source>
        <dbReference type="EMBL" id="UWN56353.1"/>
    </source>
</evidence>
<organism evidence="3 4">
    <name type="scientific">Alistipes ihumii AP11</name>
    <dbReference type="NCBI Taxonomy" id="1211813"/>
    <lineage>
        <taxon>Bacteria</taxon>
        <taxon>Pseudomonadati</taxon>
        <taxon>Bacteroidota</taxon>
        <taxon>Bacteroidia</taxon>
        <taxon>Bacteroidales</taxon>
        <taxon>Rikenellaceae</taxon>
        <taxon>Alistipes</taxon>
    </lineage>
</organism>
<name>A0ABY5UW92_9BACT</name>
<keyword evidence="1" id="KW-0732">Signal</keyword>
<dbReference type="Pfam" id="PF13568">
    <property type="entry name" value="OMP_b-brl_2"/>
    <property type="match status" value="1"/>
</dbReference>